<dbReference type="InterPro" id="IPR011650">
    <property type="entry name" value="Peptidase_M20_dimer"/>
</dbReference>
<dbReference type="Gene3D" id="3.30.70.360">
    <property type="match status" value="1"/>
</dbReference>
<dbReference type="GO" id="GO:0016787">
    <property type="term" value="F:hydrolase activity"/>
    <property type="evidence" value="ECO:0007669"/>
    <property type="project" value="UniProtKB-KW"/>
</dbReference>
<dbReference type="NCBIfam" id="NF006771">
    <property type="entry name" value="PRK09290.1-5"/>
    <property type="match status" value="1"/>
</dbReference>
<comment type="caution">
    <text evidence="8">The sequence shown here is derived from an EMBL/GenBank/DDBJ whole genome shotgun (WGS) entry which is preliminary data.</text>
</comment>
<gene>
    <name evidence="8" type="ORF">LMS43_11785</name>
</gene>
<evidence type="ECO:0000256" key="5">
    <source>
        <dbReference type="ARBA" id="ARBA00022801"/>
    </source>
</evidence>
<name>A0ABT8EL07_9BURK</name>
<dbReference type="RefSeq" id="WP_266123025.1">
    <property type="nucleotide sequence ID" value="NZ_JAJHNU010000003.1"/>
</dbReference>
<keyword evidence="6" id="KW-0464">Manganese</keyword>
<dbReference type="CDD" id="cd03884">
    <property type="entry name" value="M20_bAS"/>
    <property type="match status" value="1"/>
</dbReference>
<dbReference type="Pfam" id="PF07687">
    <property type="entry name" value="M20_dimer"/>
    <property type="match status" value="1"/>
</dbReference>
<dbReference type="PANTHER" id="PTHR32494:SF19">
    <property type="entry name" value="ALLANTOATE DEIMINASE-RELATED"/>
    <property type="match status" value="1"/>
</dbReference>
<organism evidence="8 9">
    <name type="scientific">Alcaligenes endophyticus</name>
    <dbReference type="NCBI Taxonomy" id="1929088"/>
    <lineage>
        <taxon>Bacteria</taxon>
        <taxon>Pseudomonadati</taxon>
        <taxon>Pseudomonadota</taxon>
        <taxon>Betaproteobacteria</taxon>
        <taxon>Burkholderiales</taxon>
        <taxon>Alcaligenaceae</taxon>
        <taxon>Alcaligenes</taxon>
    </lineage>
</organism>
<dbReference type="InterPro" id="IPR010158">
    <property type="entry name" value="Amidase_Cbmase"/>
</dbReference>
<evidence type="ECO:0000256" key="3">
    <source>
        <dbReference type="ARBA" id="ARBA00011738"/>
    </source>
</evidence>
<comment type="cofactor">
    <cofactor evidence="1">
        <name>Mn(2+)</name>
        <dbReference type="ChEBI" id="CHEBI:29035"/>
    </cofactor>
</comment>
<keyword evidence="5 8" id="KW-0378">Hydrolase</keyword>
<dbReference type="PIRSF" id="PIRSF001235">
    <property type="entry name" value="Amidase_carbamoylase"/>
    <property type="match status" value="1"/>
</dbReference>
<dbReference type="EMBL" id="JAJHNU010000003">
    <property type="protein sequence ID" value="MDN4121968.1"/>
    <property type="molecule type" value="Genomic_DNA"/>
</dbReference>
<evidence type="ECO:0000256" key="1">
    <source>
        <dbReference type="ARBA" id="ARBA00001936"/>
    </source>
</evidence>
<dbReference type="SUPFAM" id="SSF55031">
    <property type="entry name" value="Bacterial exopeptidase dimerisation domain"/>
    <property type="match status" value="1"/>
</dbReference>
<protein>
    <submittedName>
        <fullName evidence="8">Zn-dependent hydrolase</fullName>
    </submittedName>
</protein>
<keyword evidence="9" id="KW-1185">Reference proteome</keyword>
<dbReference type="InterPro" id="IPR002933">
    <property type="entry name" value="Peptidase_M20"/>
</dbReference>
<dbReference type="InterPro" id="IPR036264">
    <property type="entry name" value="Bact_exopeptidase_dim_dom"/>
</dbReference>
<sequence>MGYSFKPAMCSVVKTVVQALNAQRLWQRIEDLSCFTEPARPWTRRAFTPLHGQSRVWLQEQMQAAGMEVRQDEAGNLIGSLRGRDPDAPPVVTGSHSDTVVDGGRFDGIVGVLAGIELAHALQDAGVQPLRTFEVIDFLSEEPSDYGISCVGSRALAGVLEADMLASTNDTGETLAQGIARIGGQHHKLDKVRRLPGSVAAFLELHIEQGPVLEARAIPVGVVSHLVGIRRVQITVQGRPDHAGTTPMDLRCDALVAAARLIDACYQQAKALNQPDVYVVATVGRVDVQPNVPNAVPGRVEMVLELRSDQESVLASFPELLLQAQEEKLRELGVSLSTRELSRAPVTHCDPAIMQLIRDSARQCGYDSLTLPSGAGHDAVYMARIAPMGMVFVPCLNGRSHCPEEWLDIDQLMAGTQVLAASMMHLLMQ</sequence>
<dbReference type="NCBIfam" id="TIGR01879">
    <property type="entry name" value="hydantase"/>
    <property type="match status" value="1"/>
</dbReference>
<reference evidence="8" key="1">
    <citation type="submission" date="2021-11" db="EMBL/GenBank/DDBJ databases">
        <title>Draft genome sequence of Alcaligenes endophyticus type strain CCUG 75668T.</title>
        <authorList>
            <person name="Salva-Serra F."/>
            <person name="Duran R.E."/>
            <person name="Seeger M."/>
            <person name="Moore E.R.B."/>
            <person name="Jaen-Luchoro D."/>
        </authorList>
    </citation>
    <scope>NUCLEOTIDE SEQUENCE</scope>
    <source>
        <strain evidence="8">CCUG 75668</strain>
    </source>
</reference>
<evidence type="ECO:0000313" key="9">
    <source>
        <dbReference type="Proteomes" id="UP001168613"/>
    </source>
</evidence>
<evidence type="ECO:0000313" key="8">
    <source>
        <dbReference type="EMBL" id="MDN4121968.1"/>
    </source>
</evidence>
<evidence type="ECO:0000256" key="2">
    <source>
        <dbReference type="ARBA" id="ARBA00006153"/>
    </source>
</evidence>
<dbReference type="Gene3D" id="3.40.630.10">
    <property type="entry name" value="Zn peptidases"/>
    <property type="match status" value="1"/>
</dbReference>
<evidence type="ECO:0000256" key="4">
    <source>
        <dbReference type="ARBA" id="ARBA00022723"/>
    </source>
</evidence>
<comment type="similarity">
    <text evidence="2">Belongs to the peptidase M20 family.</text>
</comment>
<accession>A0ABT8EL07</accession>
<comment type="subunit">
    <text evidence="3">Homodimer.</text>
</comment>
<dbReference type="Pfam" id="PF01546">
    <property type="entry name" value="Peptidase_M20"/>
    <property type="match status" value="1"/>
</dbReference>
<feature type="domain" description="Peptidase M20 dimerisation" evidence="7">
    <location>
        <begin position="228"/>
        <end position="317"/>
    </location>
</feature>
<dbReference type="SUPFAM" id="SSF53187">
    <property type="entry name" value="Zn-dependent exopeptidases"/>
    <property type="match status" value="1"/>
</dbReference>
<evidence type="ECO:0000256" key="6">
    <source>
        <dbReference type="ARBA" id="ARBA00023211"/>
    </source>
</evidence>
<proteinExistence type="inferred from homology"/>
<dbReference type="PANTHER" id="PTHR32494">
    <property type="entry name" value="ALLANTOATE DEIMINASE-RELATED"/>
    <property type="match status" value="1"/>
</dbReference>
<dbReference type="Proteomes" id="UP001168613">
    <property type="component" value="Unassembled WGS sequence"/>
</dbReference>
<evidence type="ECO:0000259" key="7">
    <source>
        <dbReference type="Pfam" id="PF07687"/>
    </source>
</evidence>
<keyword evidence="4" id="KW-0479">Metal-binding</keyword>